<comment type="caution">
    <text evidence="2">The sequence shown here is derived from an EMBL/GenBank/DDBJ whole genome shotgun (WGS) entry which is preliminary data.</text>
</comment>
<dbReference type="Gene3D" id="3.90.1200.10">
    <property type="match status" value="1"/>
</dbReference>
<dbReference type="Proteomes" id="UP000291189">
    <property type="component" value="Unassembled WGS sequence"/>
</dbReference>
<keyword evidence="2" id="KW-0808">Transferase</keyword>
<proteinExistence type="predicted"/>
<accession>A0A4Q5IUH8</accession>
<organism evidence="2 3">
    <name type="scientific">Nocardioides iriomotensis</name>
    <dbReference type="NCBI Taxonomy" id="715784"/>
    <lineage>
        <taxon>Bacteria</taxon>
        <taxon>Bacillati</taxon>
        <taxon>Actinomycetota</taxon>
        <taxon>Actinomycetes</taxon>
        <taxon>Propionibacteriales</taxon>
        <taxon>Nocardioidaceae</taxon>
        <taxon>Nocardioides</taxon>
    </lineage>
</organism>
<evidence type="ECO:0000313" key="2">
    <source>
        <dbReference type="EMBL" id="RYU08818.1"/>
    </source>
</evidence>
<dbReference type="RefSeq" id="WP_129989627.1">
    <property type="nucleotide sequence ID" value="NZ_SDPU01000037.1"/>
</dbReference>
<dbReference type="EMBL" id="SDPU01000037">
    <property type="protein sequence ID" value="RYU08818.1"/>
    <property type="molecule type" value="Genomic_DNA"/>
</dbReference>
<feature type="domain" description="Aminoglycoside phosphotransferase" evidence="1">
    <location>
        <begin position="13"/>
        <end position="211"/>
    </location>
</feature>
<sequence length="271" mass="29309">MGATTHDLTIGDREVVKRYRSWDRGEPDREWAGLVLLHEHAPGLAPEPLARREVDGVPEVVMTRLPGHALGDGPLSEGEADGLAAALDRLHAAVPEAALAGQPERLAGPAELRGWFGTWDLGDPATYAGPVAETVDLARTWVESDEAARLGGPLAERSFGLADGNLANALWDGATCRWVDFEDAGVSDPAYEVADLLEHISVRLPGLLDPDDVVRRLGWTGERAERVAGFRRMFGVFWLFMLLPGGRAHHRNPPGTLEDQAAWTRGLLEGA</sequence>
<dbReference type="AlphaFoldDB" id="A0A4Q5IUH8"/>
<dbReference type="OrthoDB" id="3383851at2"/>
<dbReference type="GO" id="GO:0016740">
    <property type="term" value="F:transferase activity"/>
    <property type="evidence" value="ECO:0007669"/>
    <property type="project" value="UniProtKB-KW"/>
</dbReference>
<evidence type="ECO:0000313" key="3">
    <source>
        <dbReference type="Proteomes" id="UP000291189"/>
    </source>
</evidence>
<evidence type="ECO:0000259" key="1">
    <source>
        <dbReference type="Pfam" id="PF01636"/>
    </source>
</evidence>
<dbReference type="InterPro" id="IPR002575">
    <property type="entry name" value="Aminoglycoside_PTrfase"/>
</dbReference>
<dbReference type="InterPro" id="IPR011009">
    <property type="entry name" value="Kinase-like_dom_sf"/>
</dbReference>
<protein>
    <submittedName>
        <fullName evidence="2">Aminoglycoside phosphotransferase family protein</fullName>
    </submittedName>
</protein>
<keyword evidence="3" id="KW-1185">Reference proteome</keyword>
<reference evidence="2 3" key="1">
    <citation type="submission" date="2019-01" db="EMBL/GenBank/DDBJ databases">
        <title>Nocardioides guangzhouensis sp. nov., an actinobacterium isolated from soil.</title>
        <authorList>
            <person name="Fu Y."/>
            <person name="Cai Y."/>
            <person name="Lin Z."/>
            <person name="Chen P."/>
        </authorList>
    </citation>
    <scope>NUCLEOTIDE SEQUENCE [LARGE SCALE GENOMIC DNA]</scope>
    <source>
        <strain evidence="2 3">NBRC 105384</strain>
    </source>
</reference>
<name>A0A4Q5IUH8_9ACTN</name>
<dbReference type="SUPFAM" id="SSF56112">
    <property type="entry name" value="Protein kinase-like (PK-like)"/>
    <property type="match status" value="1"/>
</dbReference>
<gene>
    <name evidence="2" type="ORF">ETU37_22415</name>
</gene>
<dbReference type="Pfam" id="PF01636">
    <property type="entry name" value="APH"/>
    <property type="match status" value="1"/>
</dbReference>